<organism evidence="1 2">
    <name type="scientific">Plutella xylostella</name>
    <name type="common">Diamondback moth</name>
    <name type="synonym">Plutella maculipennis</name>
    <dbReference type="NCBI Taxonomy" id="51655"/>
    <lineage>
        <taxon>Eukaryota</taxon>
        <taxon>Metazoa</taxon>
        <taxon>Ecdysozoa</taxon>
        <taxon>Arthropoda</taxon>
        <taxon>Hexapoda</taxon>
        <taxon>Insecta</taxon>
        <taxon>Pterygota</taxon>
        <taxon>Neoptera</taxon>
        <taxon>Endopterygota</taxon>
        <taxon>Lepidoptera</taxon>
        <taxon>Glossata</taxon>
        <taxon>Ditrysia</taxon>
        <taxon>Yponomeutoidea</taxon>
        <taxon>Plutellidae</taxon>
        <taxon>Plutella</taxon>
    </lineage>
</organism>
<comment type="caution">
    <text evidence="1">The sequence shown here is derived from an EMBL/GenBank/DDBJ whole genome shotgun (WGS) entry which is preliminary data.</text>
</comment>
<reference evidence="1 2" key="1">
    <citation type="submission" date="2021-06" db="EMBL/GenBank/DDBJ databases">
        <title>A haploid diamondback moth (Plutella xylostella L.) genome assembly resolves 31 chromosomes and identifies a diamide resistance mutation.</title>
        <authorList>
            <person name="Ward C.M."/>
            <person name="Perry K.D."/>
            <person name="Baker G."/>
            <person name="Powis K."/>
            <person name="Heckel D.G."/>
            <person name="Baxter S.W."/>
        </authorList>
    </citation>
    <scope>NUCLEOTIDE SEQUENCE [LARGE SCALE GENOMIC DNA]</scope>
    <source>
        <strain evidence="1 2">LV</strain>
        <tissue evidence="1">Single pupa</tissue>
    </source>
</reference>
<dbReference type="EMBL" id="JAHIBW010000008">
    <property type="protein sequence ID" value="KAG7308637.1"/>
    <property type="molecule type" value="Genomic_DNA"/>
</dbReference>
<name>A0ABQ7QUC1_PLUXY</name>
<dbReference type="Proteomes" id="UP000823941">
    <property type="component" value="Chromosome 8"/>
</dbReference>
<evidence type="ECO:0000313" key="2">
    <source>
        <dbReference type="Proteomes" id="UP000823941"/>
    </source>
</evidence>
<protein>
    <submittedName>
        <fullName evidence="1">Uncharacterized protein</fullName>
    </submittedName>
</protein>
<proteinExistence type="predicted"/>
<accession>A0ABQ7QUC1</accession>
<keyword evidence="2" id="KW-1185">Reference proteome</keyword>
<gene>
    <name evidence="1" type="ORF">JYU34_005859</name>
</gene>
<sequence length="63" mass="7001">MLSTLSLCSYQTGLRWTRTSRAPPRRLPHGSWTCSPLLSETSCKQCVSLEGEPHLALTPYPPT</sequence>
<evidence type="ECO:0000313" key="1">
    <source>
        <dbReference type="EMBL" id="KAG7308637.1"/>
    </source>
</evidence>